<dbReference type="OrthoDB" id="9794575at2"/>
<feature type="domain" description="Glycosyltransferase subfamily 4-like N-terminal" evidence="1">
    <location>
        <begin position="98"/>
        <end position="229"/>
    </location>
</feature>
<dbReference type="SUPFAM" id="SSF53756">
    <property type="entry name" value="UDP-Glycosyltransferase/glycogen phosphorylase"/>
    <property type="match status" value="1"/>
</dbReference>
<evidence type="ECO:0000259" key="1">
    <source>
        <dbReference type="Pfam" id="PF13439"/>
    </source>
</evidence>
<evidence type="ECO:0000313" key="3">
    <source>
        <dbReference type="Proteomes" id="UP000054869"/>
    </source>
</evidence>
<dbReference type="GO" id="GO:0016757">
    <property type="term" value="F:glycosyltransferase activity"/>
    <property type="evidence" value="ECO:0007669"/>
    <property type="project" value="UniProtKB-ARBA"/>
</dbReference>
<reference evidence="2 3" key="1">
    <citation type="submission" date="2015-11" db="EMBL/GenBank/DDBJ databases">
        <title>Genomic analysis of 38 Legionella species identifies large and diverse effector repertoires.</title>
        <authorList>
            <person name="Burstein D."/>
            <person name="Amaro F."/>
            <person name="Zusman T."/>
            <person name="Lifshitz Z."/>
            <person name="Cohen O."/>
            <person name="Gilbert J.A."/>
            <person name="Pupko T."/>
            <person name="Shuman H.A."/>
            <person name="Segal G."/>
        </authorList>
    </citation>
    <scope>NUCLEOTIDE SEQUENCE [LARGE SCALE GENOMIC DNA]</scope>
    <source>
        <strain evidence="2 3">ATCC 49751</strain>
    </source>
</reference>
<dbReference type="PATRIC" id="fig|45067.4.peg.497"/>
<dbReference type="EMBL" id="LNYI01000010">
    <property type="protein sequence ID" value="KTD24334.1"/>
    <property type="molecule type" value="Genomic_DNA"/>
</dbReference>
<accession>A0A0W0VWK4</accession>
<gene>
    <name evidence="2" type="ORF">Llan_0473</name>
</gene>
<dbReference type="InterPro" id="IPR028098">
    <property type="entry name" value="Glyco_trans_4-like_N"/>
</dbReference>
<keyword evidence="3" id="KW-1185">Reference proteome</keyword>
<comment type="caution">
    <text evidence="2">The sequence shown here is derived from an EMBL/GenBank/DDBJ whole genome shotgun (WGS) entry which is preliminary data.</text>
</comment>
<sequence>MRILVITHSYYPKHDPRAFRWSAVCEHWAQNGIIVDVVCAYANATLARFEQIRGVNVYRVVDPSQRFVPVGSASTGYQTASSKTSSWLGKIKQFAHPIIKKIVITLRWPDYAWLWIPGAYRQIVRLVKTHHYDGIFSSAVPFSSHIPVMMLGQKRKNISWVCDYGDPFSCLRELPMNNTKLYQGLNRWVESKVINASKKISVTTRETAQEYIKYLGVCDKWLHVIPPLVKSNYIYLDRYEKEEESLEEKIIHLVFAGTLYAKIRNPRFLLELLSEIHVKMTSPKFIIHFYGKIGDCEQEFEPYKKAINDWIYFHGSVDRDQLIKVYRSADILVNIGNTTTYQVPSKVIEYMSTGLPILNITSVANDSSILMLQSYPSVLTLSQNAGVTEKIVDEFCLFMKQSQNVDREVVEDILRQYQPTTIANAYLSLLS</sequence>
<dbReference type="Pfam" id="PF13439">
    <property type="entry name" value="Glyco_transf_4"/>
    <property type="match status" value="1"/>
</dbReference>
<proteinExistence type="predicted"/>
<dbReference type="STRING" id="45067.Llan_0473"/>
<protein>
    <recommendedName>
        <fullName evidence="1">Glycosyltransferase subfamily 4-like N-terminal domain-containing protein</fullName>
    </recommendedName>
</protein>
<name>A0A0W0VWK4_9GAMM</name>
<dbReference type="Pfam" id="PF13692">
    <property type="entry name" value="Glyco_trans_1_4"/>
    <property type="match status" value="1"/>
</dbReference>
<dbReference type="RefSeq" id="WP_028373042.1">
    <property type="nucleotide sequence ID" value="NZ_CAAAJD010000009.1"/>
</dbReference>
<organism evidence="2 3">
    <name type="scientific">Legionella lansingensis</name>
    <dbReference type="NCBI Taxonomy" id="45067"/>
    <lineage>
        <taxon>Bacteria</taxon>
        <taxon>Pseudomonadati</taxon>
        <taxon>Pseudomonadota</taxon>
        <taxon>Gammaproteobacteria</taxon>
        <taxon>Legionellales</taxon>
        <taxon>Legionellaceae</taxon>
        <taxon>Legionella</taxon>
    </lineage>
</organism>
<dbReference type="Proteomes" id="UP000054869">
    <property type="component" value="Unassembled WGS sequence"/>
</dbReference>
<evidence type="ECO:0000313" key="2">
    <source>
        <dbReference type="EMBL" id="KTD24334.1"/>
    </source>
</evidence>
<dbReference type="Gene3D" id="3.40.50.2000">
    <property type="entry name" value="Glycogen Phosphorylase B"/>
    <property type="match status" value="2"/>
</dbReference>
<dbReference type="AlphaFoldDB" id="A0A0W0VWK4"/>
<dbReference type="eggNOG" id="COG0438">
    <property type="taxonomic scope" value="Bacteria"/>
</dbReference>